<gene>
    <name evidence="1" type="ORF">I79_017905</name>
</gene>
<sequence length="68" mass="7987">MTKCAFSSSSISDFPPTSFGTPVWFRGTKEIPRSDPRILDERYTFVFPSKHRNRTRKRSKYIKTLCLL</sequence>
<organism evidence="1 2">
    <name type="scientific">Cricetulus griseus</name>
    <name type="common">Chinese hamster</name>
    <name type="synonym">Cricetulus barabensis griseus</name>
    <dbReference type="NCBI Taxonomy" id="10029"/>
    <lineage>
        <taxon>Eukaryota</taxon>
        <taxon>Metazoa</taxon>
        <taxon>Chordata</taxon>
        <taxon>Craniata</taxon>
        <taxon>Vertebrata</taxon>
        <taxon>Euteleostomi</taxon>
        <taxon>Mammalia</taxon>
        <taxon>Eutheria</taxon>
        <taxon>Euarchontoglires</taxon>
        <taxon>Glires</taxon>
        <taxon>Rodentia</taxon>
        <taxon>Myomorpha</taxon>
        <taxon>Muroidea</taxon>
        <taxon>Cricetidae</taxon>
        <taxon>Cricetinae</taxon>
        <taxon>Cricetulus</taxon>
    </lineage>
</organism>
<dbReference type="AlphaFoldDB" id="G3I3A3"/>
<dbReference type="Proteomes" id="UP000001075">
    <property type="component" value="Unassembled WGS sequence"/>
</dbReference>
<dbReference type="InParanoid" id="G3I3A3"/>
<dbReference type="EMBL" id="JH001175">
    <property type="protein sequence ID" value="EGW03309.1"/>
    <property type="molecule type" value="Genomic_DNA"/>
</dbReference>
<accession>G3I3A3</accession>
<proteinExistence type="predicted"/>
<name>G3I3A3_CRIGR</name>
<evidence type="ECO:0000313" key="1">
    <source>
        <dbReference type="EMBL" id="EGW03309.1"/>
    </source>
</evidence>
<evidence type="ECO:0000313" key="2">
    <source>
        <dbReference type="Proteomes" id="UP000001075"/>
    </source>
</evidence>
<protein>
    <submittedName>
        <fullName evidence="1">Uncharacterized protein</fullName>
    </submittedName>
</protein>
<reference evidence="2" key="1">
    <citation type="journal article" date="2011" name="Nat. Biotechnol.">
        <title>The genomic sequence of the Chinese hamster ovary (CHO)-K1 cell line.</title>
        <authorList>
            <person name="Xu X."/>
            <person name="Nagarajan H."/>
            <person name="Lewis N.E."/>
            <person name="Pan S."/>
            <person name="Cai Z."/>
            <person name="Liu X."/>
            <person name="Chen W."/>
            <person name="Xie M."/>
            <person name="Wang W."/>
            <person name="Hammond S."/>
            <person name="Andersen M.R."/>
            <person name="Neff N."/>
            <person name="Passarelli B."/>
            <person name="Koh W."/>
            <person name="Fan H.C."/>
            <person name="Wang J."/>
            <person name="Gui Y."/>
            <person name="Lee K.H."/>
            <person name="Betenbaugh M.J."/>
            <person name="Quake S.R."/>
            <person name="Famili I."/>
            <person name="Palsson B.O."/>
            <person name="Wang J."/>
        </authorList>
    </citation>
    <scope>NUCLEOTIDE SEQUENCE [LARGE SCALE GENOMIC DNA]</scope>
    <source>
        <strain evidence="2">CHO K1 cell line</strain>
    </source>
</reference>